<keyword evidence="3" id="KW-0378">Hydrolase</keyword>
<dbReference type="SUPFAM" id="SSF53474">
    <property type="entry name" value="alpha/beta-Hydrolases"/>
    <property type="match status" value="1"/>
</dbReference>
<dbReference type="InterPro" id="IPR029058">
    <property type="entry name" value="AB_hydrolase_fold"/>
</dbReference>
<accession>A0A0J9ECP9</accession>
<sequence>MAALALNPDASVDAFARLIYGEVPPPPDSVEIERHLLPGARAERLCLTLRCGVERFTVDAALWLPDRPGSVPVPVILGLDFVGPAGILADEAFPLDPHARVHPRPDLGAAEGRLTDTLRGTAAHRWPIELLTAQGYAVMTSCYGSWTPDDPQGWQAHGVYPLIKSQLSHPTGAISLWAWALLRLVDVAHQLPQTSGAPVIAVGHSRLGKAALWAAEQDQRIAAVFANQSGCLGAAPAAHPAGETVAQLVERFPHWAVVDPQAATGLDQQDLLALLSPRRVYLAQGAEDLWADPAGSYQALRCAARAWPDATPGSWPDATPEVAFSDAALGFHQRQGGHDLLAYDWRQFLSFLRTT</sequence>
<dbReference type="STRING" id="1675527.AIOL_000719"/>
<evidence type="ECO:0000256" key="1">
    <source>
        <dbReference type="ARBA" id="ARBA00022487"/>
    </source>
</evidence>
<evidence type="ECO:0000313" key="6">
    <source>
        <dbReference type="Proteomes" id="UP000037178"/>
    </source>
</evidence>
<proteinExistence type="predicted"/>
<keyword evidence="2" id="KW-0732">Signal</keyword>
<protein>
    <submittedName>
        <fullName evidence="5">Glycoprotein gp2</fullName>
    </submittedName>
</protein>
<dbReference type="PATRIC" id="fig|1675527.3.peg.775"/>
<dbReference type="AlphaFoldDB" id="A0A0J9ECP9"/>
<evidence type="ECO:0000256" key="3">
    <source>
        <dbReference type="ARBA" id="ARBA00022801"/>
    </source>
</evidence>
<keyword evidence="1" id="KW-0719">Serine esterase</keyword>
<keyword evidence="6" id="KW-1185">Reference proteome</keyword>
<dbReference type="GO" id="GO:0052689">
    <property type="term" value="F:carboxylic ester hydrolase activity"/>
    <property type="evidence" value="ECO:0007669"/>
    <property type="project" value="UniProtKB-KW"/>
</dbReference>
<reference evidence="5 6" key="1">
    <citation type="submission" date="2015-06" db="EMBL/GenBank/DDBJ databases">
        <title>Draft genome sequence of an Alphaproteobacteria species associated to the Mediterranean sponge Oscarella lobularis.</title>
        <authorList>
            <person name="Jourda C."/>
            <person name="Santini S."/>
            <person name="Claverie J.-M."/>
        </authorList>
    </citation>
    <scope>NUCLEOTIDE SEQUENCE [LARGE SCALE GENOMIC DNA]</scope>
    <source>
        <strain evidence="5">IGS</strain>
    </source>
</reference>
<dbReference type="Gene3D" id="3.40.50.1820">
    <property type="entry name" value="alpha/beta hydrolase"/>
    <property type="match status" value="1"/>
</dbReference>
<evidence type="ECO:0000256" key="2">
    <source>
        <dbReference type="ARBA" id="ARBA00022729"/>
    </source>
</evidence>
<dbReference type="InterPro" id="IPR054579">
    <property type="entry name" value="GCE-like_dom"/>
</dbReference>
<dbReference type="RefSeq" id="WP_049641625.1">
    <property type="nucleotide sequence ID" value="NZ_LFTY01000001.1"/>
</dbReference>
<dbReference type="EMBL" id="LFTY01000001">
    <property type="protein sequence ID" value="KMW60557.1"/>
    <property type="molecule type" value="Genomic_DNA"/>
</dbReference>
<evidence type="ECO:0000313" key="5">
    <source>
        <dbReference type="EMBL" id="KMW60557.1"/>
    </source>
</evidence>
<dbReference type="Proteomes" id="UP000037178">
    <property type="component" value="Unassembled WGS sequence"/>
</dbReference>
<feature type="domain" description="4-O-methyl-glucuronoyl methylesterase-like" evidence="4">
    <location>
        <begin position="168"/>
        <end position="307"/>
    </location>
</feature>
<dbReference type="Pfam" id="PF22244">
    <property type="entry name" value="GCE_fung"/>
    <property type="match status" value="1"/>
</dbReference>
<gene>
    <name evidence="5" type="ORF">AIOL_000719</name>
</gene>
<comment type="caution">
    <text evidence="5">The sequence shown here is derived from an EMBL/GenBank/DDBJ whole genome shotgun (WGS) entry which is preliminary data.</text>
</comment>
<dbReference type="OrthoDB" id="217645at2"/>
<evidence type="ECO:0000259" key="4">
    <source>
        <dbReference type="Pfam" id="PF22244"/>
    </source>
</evidence>
<name>A0A0J9ECP9_9RHOB</name>
<organism evidence="5 6">
    <name type="scientific">Candidatus Rhodobacter oscarellae</name>
    <dbReference type="NCBI Taxonomy" id="1675527"/>
    <lineage>
        <taxon>Bacteria</taxon>
        <taxon>Pseudomonadati</taxon>
        <taxon>Pseudomonadota</taxon>
        <taxon>Alphaproteobacteria</taxon>
        <taxon>Rhodobacterales</taxon>
        <taxon>Rhodobacter group</taxon>
        <taxon>Rhodobacter</taxon>
    </lineage>
</organism>